<gene>
    <name evidence="6" type="ORF">HD556DRAFT_1436740</name>
</gene>
<name>A0A9P7DZ00_9AGAM</name>
<dbReference type="GO" id="GO:0004309">
    <property type="term" value="F:exopolyphosphatase activity"/>
    <property type="evidence" value="ECO:0007669"/>
    <property type="project" value="TreeGrafter"/>
</dbReference>
<dbReference type="Proteomes" id="UP000719766">
    <property type="component" value="Unassembled WGS sequence"/>
</dbReference>
<dbReference type="GO" id="GO:0005615">
    <property type="term" value="C:extracellular space"/>
    <property type="evidence" value="ECO:0007669"/>
    <property type="project" value="TreeGrafter"/>
</dbReference>
<accession>A0A9P7DZ00</accession>
<protein>
    <submittedName>
        <fullName evidence="6">Metallo-dependent phosphatase-like protein</fullName>
    </submittedName>
</protein>
<keyword evidence="1" id="KW-0378">Hydrolase</keyword>
<evidence type="ECO:0000259" key="5">
    <source>
        <dbReference type="Pfam" id="PF00149"/>
    </source>
</evidence>
<comment type="caution">
    <text evidence="6">The sequence shown here is derived from an EMBL/GenBank/DDBJ whole genome shotgun (WGS) entry which is preliminary data.</text>
</comment>
<dbReference type="Gene3D" id="3.60.21.10">
    <property type="match status" value="1"/>
</dbReference>
<sequence>MKKRTLWLAGLWCGQALAAPPQVVLHAAPSTSDRKLHGRFLHITDIHPDPYYAEGTSQSSQCHRKEPSDNDQRAGYYGTPFGTCDSPWSLTNITFEHLEEHWSSEIDFVIWTGDNARHDEDHEIPRPLDEVFALNRAVAKKMEDVFLKKGIPVVPSLGNNDVWQLSSAWQRTRNTLSPGPNEITDEFASIWDAFIPSGFKTSFRDGAYYALEVIPDALAAISLNTMYFYHNNKAVRGCLVGDASDPGNLQFDWLEEQLEMFRARQMQVWVTGHIPPSDYHYFPECYYRYAELSLRYQDVILGSLFGHLNVDHFYFVEAADLNISPEKDGMVPHSSEGTIFEALMTNFKALAKGSKHLNYDDYAVVTVSPSLVPNPYLPSFRVFSYNISGLGSTTVGAVGEDEYLLMTKKERASRWKHLPYRHGNDGNDGRQCMGAGYRDSWRCKLRPWRSDSHAPSRQNTLWTPLGYAQYYIPQLEEYDEKDGPKFKLEYLTFPISSLHLTEGPVPLRNLPKSLREAGVTESELAPYELRDLTIPSWLDLACELGKPREKKLRKRFKKYMYMGGEDI</sequence>
<evidence type="ECO:0000256" key="3">
    <source>
        <dbReference type="SAM" id="MobiDB-lite"/>
    </source>
</evidence>
<dbReference type="GO" id="GO:0006798">
    <property type="term" value="P:polyphosphate catabolic process"/>
    <property type="evidence" value="ECO:0007669"/>
    <property type="project" value="TreeGrafter"/>
</dbReference>
<evidence type="ECO:0000256" key="1">
    <source>
        <dbReference type="ARBA" id="ARBA00022801"/>
    </source>
</evidence>
<dbReference type="RefSeq" id="XP_041167270.1">
    <property type="nucleotide sequence ID" value="XM_041305602.1"/>
</dbReference>
<evidence type="ECO:0000313" key="7">
    <source>
        <dbReference type="Proteomes" id="UP000719766"/>
    </source>
</evidence>
<dbReference type="InterPro" id="IPR029052">
    <property type="entry name" value="Metallo-depent_PP-like"/>
</dbReference>
<dbReference type="GO" id="GO:0008081">
    <property type="term" value="F:phosphoric diester hydrolase activity"/>
    <property type="evidence" value="ECO:0007669"/>
    <property type="project" value="TreeGrafter"/>
</dbReference>
<dbReference type="InterPro" id="IPR004843">
    <property type="entry name" value="Calcineurin-like_PHP"/>
</dbReference>
<evidence type="ECO:0000313" key="6">
    <source>
        <dbReference type="EMBL" id="KAG1806799.1"/>
    </source>
</evidence>
<keyword evidence="2" id="KW-0325">Glycoprotein</keyword>
<dbReference type="EMBL" id="JABBWE010000002">
    <property type="protein sequence ID" value="KAG1806799.1"/>
    <property type="molecule type" value="Genomic_DNA"/>
</dbReference>
<dbReference type="PANTHER" id="PTHR10340">
    <property type="entry name" value="SPHINGOMYELIN PHOSPHODIESTERASE"/>
    <property type="match status" value="1"/>
</dbReference>
<dbReference type="AlphaFoldDB" id="A0A9P7DZ00"/>
<dbReference type="CDD" id="cd00842">
    <property type="entry name" value="MPP_ASMase"/>
    <property type="match status" value="1"/>
</dbReference>
<keyword evidence="7" id="KW-1185">Reference proteome</keyword>
<feature type="signal peptide" evidence="4">
    <location>
        <begin position="1"/>
        <end position="18"/>
    </location>
</feature>
<feature type="chain" id="PRO_5040329929" evidence="4">
    <location>
        <begin position="19"/>
        <end position="567"/>
    </location>
</feature>
<dbReference type="Pfam" id="PF00149">
    <property type="entry name" value="Metallophos"/>
    <property type="match status" value="1"/>
</dbReference>
<feature type="domain" description="Calcineurin-like phosphoesterase" evidence="5">
    <location>
        <begin position="39"/>
        <end position="307"/>
    </location>
</feature>
<dbReference type="SUPFAM" id="SSF56300">
    <property type="entry name" value="Metallo-dependent phosphatases"/>
    <property type="match status" value="1"/>
</dbReference>
<dbReference type="OrthoDB" id="348678at2759"/>
<dbReference type="GeneID" id="64599366"/>
<dbReference type="GO" id="GO:0000298">
    <property type="term" value="F:endopolyphosphatase activity"/>
    <property type="evidence" value="ECO:0007669"/>
    <property type="project" value="TreeGrafter"/>
</dbReference>
<dbReference type="InterPro" id="IPR041805">
    <property type="entry name" value="ASMase/PPN1_MPP"/>
</dbReference>
<evidence type="ECO:0000256" key="2">
    <source>
        <dbReference type="ARBA" id="ARBA00023180"/>
    </source>
</evidence>
<proteinExistence type="predicted"/>
<organism evidence="6 7">
    <name type="scientific">Suillus plorans</name>
    <dbReference type="NCBI Taxonomy" id="116603"/>
    <lineage>
        <taxon>Eukaryota</taxon>
        <taxon>Fungi</taxon>
        <taxon>Dikarya</taxon>
        <taxon>Basidiomycota</taxon>
        <taxon>Agaricomycotina</taxon>
        <taxon>Agaricomycetes</taxon>
        <taxon>Agaricomycetidae</taxon>
        <taxon>Boletales</taxon>
        <taxon>Suillineae</taxon>
        <taxon>Suillaceae</taxon>
        <taxon>Suillus</taxon>
    </lineage>
</organism>
<dbReference type="PANTHER" id="PTHR10340:SF55">
    <property type="entry name" value="ENDOPOLYPHOSPHATASE"/>
    <property type="match status" value="1"/>
</dbReference>
<evidence type="ECO:0000256" key="4">
    <source>
        <dbReference type="SAM" id="SignalP"/>
    </source>
</evidence>
<reference evidence="6" key="1">
    <citation type="journal article" date="2020" name="New Phytol.">
        <title>Comparative genomics reveals dynamic genome evolution in host specialist ectomycorrhizal fungi.</title>
        <authorList>
            <person name="Lofgren L.A."/>
            <person name="Nguyen N.H."/>
            <person name="Vilgalys R."/>
            <person name="Ruytinx J."/>
            <person name="Liao H.L."/>
            <person name="Branco S."/>
            <person name="Kuo A."/>
            <person name="LaButti K."/>
            <person name="Lipzen A."/>
            <person name="Andreopoulos W."/>
            <person name="Pangilinan J."/>
            <person name="Riley R."/>
            <person name="Hundley H."/>
            <person name="Na H."/>
            <person name="Barry K."/>
            <person name="Grigoriev I.V."/>
            <person name="Stajich J.E."/>
            <person name="Kennedy P.G."/>
        </authorList>
    </citation>
    <scope>NUCLEOTIDE SEQUENCE</scope>
    <source>
        <strain evidence="6">S12</strain>
    </source>
</reference>
<keyword evidence="4" id="KW-0732">Signal</keyword>
<feature type="compositionally biased region" description="Basic and acidic residues" evidence="3">
    <location>
        <begin position="63"/>
        <end position="72"/>
    </location>
</feature>
<dbReference type="GO" id="GO:0000324">
    <property type="term" value="C:fungal-type vacuole"/>
    <property type="evidence" value="ECO:0007669"/>
    <property type="project" value="TreeGrafter"/>
</dbReference>
<feature type="region of interest" description="Disordered" evidence="3">
    <location>
        <begin position="54"/>
        <end position="74"/>
    </location>
</feature>